<dbReference type="Proteomes" id="UP000078597">
    <property type="component" value="Unassembled WGS sequence"/>
</dbReference>
<evidence type="ECO:0000313" key="2">
    <source>
        <dbReference type="EMBL" id="SBS97429.1"/>
    </source>
</evidence>
<gene>
    <name evidence="2" type="ORF">PMALA_060220</name>
</gene>
<protein>
    <recommendedName>
        <fullName evidence="4">Fam-l protein</fullName>
    </recommendedName>
</protein>
<organism evidence="2 3">
    <name type="scientific">Plasmodium malariae</name>
    <dbReference type="NCBI Taxonomy" id="5858"/>
    <lineage>
        <taxon>Eukaryota</taxon>
        <taxon>Sar</taxon>
        <taxon>Alveolata</taxon>
        <taxon>Apicomplexa</taxon>
        <taxon>Aconoidasida</taxon>
        <taxon>Haemosporida</taxon>
        <taxon>Plasmodiidae</taxon>
        <taxon>Plasmodium</taxon>
        <taxon>Plasmodium (Plasmodium)</taxon>
    </lineage>
</organism>
<dbReference type="InterPro" id="IPR022139">
    <property type="entry name" value="Fam-L/Fam-M-like_plasmodium"/>
</dbReference>
<dbReference type="EMBL" id="FLQW01004754">
    <property type="protein sequence ID" value="SBS97429.1"/>
    <property type="molecule type" value="Genomic_DNA"/>
</dbReference>
<reference evidence="3" key="1">
    <citation type="submission" date="2016-05" db="EMBL/GenBank/DDBJ databases">
        <authorList>
            <person name="Naeem Raeece"/>
        </authorList>
    </citation>
    <scope>NUCLEOTIDE SEQUENCE [LARGE SCALE GENOMIC DNA]</scope>
</reference>
<dbReference type="Pfam" id="PF12420">
    <property type="entry name" value="DUF3671"/>
    <property type="match status" value="1"/>
</dbReference>
<keyword evidence="1" id="KW-0472">Membrane</keyword>
<feature type="transmembrane region" description="Helical" evidence="1">
    <location>
        <begin position="148"/>
        <end position="167"/>
    </location>
</feature>
<evidence type="ECO:0000313" key="3">
    <source>
        <dbReference type="Proteomes" id="UP000078597"/>
    </source>
</evidence>
<sequence>MLSNWICQFYNEMSCLNNSLDEKCNFCRKFNTRNYRLLVKYKQNKYSNIAKFKKEVPDNEVKQNKCLSNNKKGLNGKYNPLCRSTLYIEEYGQNLEKNKCDIPKTKKYPDFEKKIFKELSYKDYLKNVKITDDKEYKKLARKKRRTRIALILLFILILILPILDLSLENLVDGGLLGLLHLLYPNLGEKNVLSGVDGQLVTLLSNGKWGNLDKICASTIFIYGVPFLIFVVIFIFGMVYYYKKVIKYENVKFTKRINKK</sequence>
<keyword evidence="1" id="KW-0812">Transmembrane</keyword>
<evidence type="ECO:0008006" key="4">
    <source>
        <dbReference type="Google" id="ProtNLM"/>
    </source>
</evidence>
<proteinExistence type="predicted"/>
<keyword evidence="1" id="KW-1133">Transmembrane helix</keyword>
<name>A0A1A8X169_PLAMA</name>
<evidence type="ECO:0000256" key="1">
    <source>
        <dbReference type="SAM" id="Phobius"/>
    </source>
</evidence>
<accession>A0A1A8X169</accession>
<dbReference type="VEuPathDB" id="PlasmoDB:PmUG01_03033000"/>
<feature type="transmembrane region" description="Helical" evidence="1">
    <location>
        <begin position="219"/>
        <end position="241"/>
    </location>
</feature>
<dbReference type="AlphaFoldDB" id="A0A1A8X169"/>